<evidence type="ECO:0000313" key="1">
    <source>
        <dbReference type="EMBL" id="KAF6231128.1"/>
    </source>
</evidence>
<sequence length="77" mass="8372">MFEDLKVLASAVSAASEPAALAAAESARRAHPVREPPNNQIKSYNIWLTKRFPVPFPTAMLACLLLLFAIKVGEAHI</sequence>
<dbReference type="RefSeq" id="XP_037160561.1">
    <property type="nucleotide sequence ID" value="XM_037312513.1"/>
</dbReference>
<dbReference type="EMBL" id="JACCJC010000060">
    <property type="protein sequence ID" value="KAF6231128.1"/>
    <property type="molecule type" value="Genomic_DNA"/>
</dbReference>
<gene>
    <name evidence="1" type="ORF">HO173_010628</name>
</gene>
<name>A0A8H6FMA3_9LECA</name>
<comment type="caution">
    <text evidence="1">The sequence shown here is derived from an EMBL/GenBank/DDBJ whole genome shotgun (WGS) entry which is preliminary data.</text>
</comment>
<organism evidence="1 2">
    <name type="scientific">Letharia columbiana</name>
    <dbReference type="NCBI Taxonomy" id="112416"/>
    <lineage>
        <taxon>Eukaryota</taxon>
        <taxon>Fungi</taxon>
        <taxon>Dikarya</taxon>
        <taxon>Ascomycota</taxon>
        <taxon>Pezizomycotina</taxon>
        <taxon>Lecanoromycetes</taxon>
        <taxon>OSLEUM clade</taxon>
        <taxon>Lecanoromycetidae</taxon>
        <taxon>Lecanorales</taxon>
        <taxon>Lecanorineae</taxon>
        <taxon>Parmeliaceae</taxon>
        <taxon>Letharia</taxon>
    </lineage>
</organism>
<proteinExistence type="predicted"/>
<protein>
    <submittedName>
        <fullName evidence="1">Uncharacterized protein</fullName>
    </submittedName>
</protein>
<dbReference type="AlphaFoldDB" id="A0A8H6FMA3"/>
<keyword evidence="2" id="KW-1185">Reference proteome</keyword>
<dbReference type="Proteomes" id="UP000578531">
    <property type="component" value="Unassembled WGS sequence"/>
</dbReference>
<evidence type="ECO:0000313" key="2">
    <source>
        <dbReference type="Proteomes" id="UP000578531"/>
    </source>
</evidence>
<accession>A0A8H6FMA3</accession>
<dbReference type="GeneID" id="59292274"/>
<reference evidence="1 2" key="1">
    <citation type="journal article" date="2020" name="Genomics">
        <title>Complete, high-quality genomes from long-read metagenomic sequencing of two wolf lichen thalli reveals enigmatic genome architecture.</title>
        <authorList>
            <person name="McKenzie S.K."/>
            <person name="Walston R.F."/>
            <person name="Allen J.L."/>
        </authorList>
    </citation>
    <scope>NUCLEOTIDE SEQUENCE [LARGE SCALE GENOMIC DNA]</scope>
    <source>
        <strain evidence="1">WasteWater2</strain>
    </source>
</reference>